<evidence type="ECO:0000259" key="2">
    <source>
        <dbReference type="Pfam" id="PF12965"/>
    </source>
</evidence>
<dbReference type="Gene3D" id="3.40.1360.10">
    <property type="match status" value="1"/>
</dbReference>
<dbReference type="OrthoDB" id="1634048at2"/>
<dbReference type="InterPro" id="IPR034154">
    <property type="entry name" value="TOPRIM_DnaG/twinkle"/>
</dbReference>
<name>A0A2K8T3R6_9NOSO</name>
<evidence type="ECO:0000256" key="1">
    <source>
        <dbReference type="SAM" id="MobiDB-lite"/>
    </source>
</evidence>
<protein>
    <submittedName>
        <fullName evidence="3">DNA primase</fullName>
    </submittedName>
</protein>
<evidence type="ECO:0000313" key="4">
    <source>
        <dbReference type="Proteomes" id="UP000232003"/>
    </source>
</evidence>
<dbReference type="SUPFAM" id="SSF52540">
    <property type="entry name" value="P-loop containing nucleoside triphosphate hydrolases"/>
    <property type="match status" value="1"/>
</dbReference>
<dbReference type="RefSeq" id="WP_100902418.1">
    <property type="nucleotide sequence ID" value="NZ_CAWNNC010000001.1"/>
</dbReference>
<dbReference type="PANTHER" id="PTHR34985">
    <property type="entry name" value="SLR0554 PROTEIN"/>
    <property type="match status" value="1"/>
</dbReference>
<feature type="region of interest" description="Disordered" evidence="1">
    <location>
        <begin position="167"/>
        <end position="186"/>
    </location>
</feature>
<evidence type="ECO:0000313" key="3">
    <source>
        <dbReference type="EMBL" id="AUB42368.1"/>
    </source>
</evidence>
<feature type="domain" description="DUF3854" evidence="2">
    <location>
        <begin position="251"/>
        <end position="375"/>
    </location>
</feature>
<dbReference type="Pfam" id="PF12965">
    <property type="entry name" value="DUF3854"/>
    <property type="match status" value="1"/>
</dbReference>
<dbReference type="InterPro" id="IPR027417">
    <property type="entry name" value="P-loop_NTPase"/>
</dbReference>
<dbReference type="EMBL" id="CP024785">
    <property type="protein sequence ID" value="AUB42368.1"/>
    <property type="molecule type" value="Genomic_DNA"/>
</dbReference>
<dbReference type="InterPro" id="IPR024385">
    <property type="entry name" value="DUF3854"/>
</dbReference>
<dbReference type="NCBIfam" id="NF042913">
    <property type="entry name" value="CyRepA1"/>
    <property type="match status" value="1"/>
</dbReference>
<dbReference type="AlphaFoldDB" id="A0A2K8T3R6"/>
<gene>
    <name evidence="3" type="ORF">COO91_08493</name>
</gene>
<organism evidence="3 4">
    <name type="scientific">Nostoc flagelliforme CCNUN1</name>
    <dbReference type="NCBI Taxonomy" id="2038116"/>
    <lineage>
        <taxon>Bacteria</taxon>
        <taxon>Bacillati</taxon>
        <taxon>Cyanobacteriota</taxon>
        <taxon>Cyanophyceae</taxon>
        <taxon>Nostocales</taxon>
        <taxon>Nostocaceae</taxon>
        <taxon>Nostoc</taxon>
    </lineage>
</organism>
<keyword evidence="4" id="KW-1185">Reference proteome</keyword>
<dbReference type="PANTHER" id="PTHR34985:SF1">
    <property type="entry name" value="SLR0554 PROTEIN"/>
    <property type="match status" value="1"/>
</dbReference>
<sequence>MQLKSAGGSMMINRPDYIESPHWNEWLASAVDPEIIVLNLVSLSNNLPYDYLLYSDRISRRNDGRLRDHVLQKYRHIEHGGWWCSGVDPLDNCNPMLWGCFKPDIPRRDSQKIEKLIKYEHPYRVPTRAFFLRVTWNIGFSIATTANQQAQYEQRILQTYRQTQVNGEVSRGQGAGSREQGSKGAGQQGRVLLQVLSPLLRAPCPRASSLATGFGTSQHPNENPPSHKNYHLSPLTEVALLSIAHLEDGQFWQWVLDNNIPLIICEGAKKAASLLSAGYAAIAIPGVNGGYRNPESESVHPLNQPFLIPDLQKFATPNRKIDICFDHDSKPETLKRVSAALTGIARLFSSASCSVGVVELPGPSKGVDDFIMAGGNFDELYQTAPSFEQWQVLQYTKLTYTPSVVLNQPYLGQLTIPDGAKIIGLKSAKGTGKTTSFDPIVRKAILYGQPVLLIGHRVQLVQEIADRIGIPYITEVRESETGTLLGYGLCVDSLHPNSQARFNADNWKNAIVIIDECEQVIWHTLTANTEINLHRVEVIQQLTQLLHNTINSERGMLILSDADLSNLTIEFIQGAAGVDIEPWLLVNTWKPEIGWKVHHYNQTTPILWFAALEEHIKRGGRPFIVTQSQKAKSTWGTINLEARLRSEFPCLRILRIDSETIQDPTHPAYGCISKLNQILKDFDIVIVSPSIETGVSIDIREHFTSVWGCFCGVSPENSARQSLARLREEVDRYLWVARRGLGQIGNGAISLKSLLCSEHKNFKVNMRHLQDAGLTMDGDDIHVNKTALHTWGKMACRVNAGMIDYRGAVLAGLVAEGHHIIDGVNNSDIDPKDLLNSIKELKSTNYRTECEEIAAIDMDMLTRQKLEALKLQKSKTPDERRIERNDLQRLKSITQANRWDMKSIFGISIPVTNKPIVILRRILNTLGLGLKQIGRDGTGARQRVYQVVGLDDGRDEVFAAWLSLHELEALKLVAATSGNKEIYTPVADNPSPRRGKGVLGKGGKRNTLMFFSPKAIKPTSATLTVNSVHRLFLNRSNKKRRPC</sequence>
<accession>A0A2K8T3R6</accession>
<proteinExistence type="predicted"/>
<reference evidence="3 4" key="1">
    <citation type="submission" date="2017-11" db="EMBL/GenBank/DDBJ databases">
        <title>Complete genome of a free-living desiccation-tolerant cyanobacterium and its photosynthetic adaptation to extreme terrestrial habitat.</title>
        <authorList>
            <person name="Shang J."/>
        </authorList>
    </citation>
    <scope>NUCLEOTIDE SEQUENCE [LARGE SCALE GENOMIC DNA]</scope>
    <source>
        <strain evidence="3 4">CCNUN1</strain>
    </source>
</reference>
<dbReference type="KEGG" id="nfl:COO91_08493"/>
<dbReference type="Proteomes" id="UP000232003">
    <property type="component" value="Chromosome"/>
</dbReference>
<dbReference type="InterPro" id="IPR049996">
    <property type="entry name" value="Slr7037-like"/>
</dbReference>
<dbReference type="CDD" id="cd01029">
    <property type="entry name" value="TOPRIM_primases"/>
    <property type="match status" value="1"/>
</dbReference>